<dbReference type="InterPro" id="IPR039104">
    <property type="entry name" value="6PGL"/>
</dbReference>
<keyword evidence="5 6" id="KW-0378">Hydrolase</keyword>
<evidence type="ECO:0000313" key="9">
    <source>
        <dbReference type="RefSeq" id="XP_018020918.1"/>
    </source>
</evidence>
<organism evidence="8 9">
    <name type="scientific">Hyalella azteca</name>
    <name type="common">Amphipod</name>
    <dbReference type="NCBI Taxonomy" id="294128"/>
    <lineage>
        <taxon>Eukaryota</taxon>
        <taxon>Metazoa</taxon>
        <taxon>Ecdysozoa</taxon>
        <taxon>Arthropoda</taxon>
        <taxon>Crustacea</taxon>
        <taxon>Multicrustacea</taxon>
        <taxon>Malacostraca</taxon>
        <taxon>Eumalacostraca</taxon>
        <taxon>Peracarida</taxon>
        <taxon>Amphipoda</taxon>
        <taxon>Senticaudata</taxon>
        <taxon>Talitrida</taxon>
        <taxon>Talitroidea</taxon>
        <taxon>Hyalellidae</taxon>
        <taxon>Hyalella</taxon>
    </lineage>
</organism>
<name>A0A8B7P4E3_HYAAZ</name>
<evidence type="ECO:0000256" key="1">
    <source>
        <dbReference type="ARBA" id="ARBA00000832"/>
    </source>
</evidence>
<dbReference type="FunFam" id="3.40.50.1360:FF:000005">
    <property type="entry name" value="6-phosphogluconolactonase"/>
    <property type="match status" value="1"/>
</dbReference>
<comment type="similarity">
    <text evidence="3 6">Belongs to the glucosamine/galactosamine-6-phosphate isomerase family. 6-phosphogluconolactonase subfamily.</text>
</comment>
<dbReference type="Pfam" id="PF01182">
    <property type="entry name" value="Glucosamine_iso"/>
    <property type="match status" value="1"/>
</dbReference>
<dbReference type="GeneID" id="108677233"/>
<dbReference type="InterPro" id="IPR037171">
    <property type="entry name" value="NagB/RpiA_transferase-like"/>
</dbReference>
<dbReference type="SUPFAM" id="SSF100950">
    <property type="entry name" value="NagB/RpiA/CoA transferase-like"/>
    <property type="match status" value="1"/>
</dbReference>
<dbReference type="InterPro" id="IPR006148">
    <property type="entry name" value="Glc/Gal-6P_isomerase"/>
</dbReference>
<dbReference type="EC" id="3.1.1.31" evidence="4 6"/>
<dbReference type="CDD" id="cd01400">
    <property type="entry name" value="6PGL"/>
    <property type="match status" value="1"/>
</dbReference>
<evidence type="ECO:0000259" key="7">
    <source>
        <dbReference type="Pfam" id="PF01182"/>
    </source>
</evidence>
<gene>
    <name evidence="9" type="primary">LOC108677233</name>
</gene>
<dbReference type="Proteomes" id="UP000694843">
    <property type="component" value="Unplaced"/>
</dbReference>
<dbReference type="NCBIfam" id="TIGR01198">
    <property type="entry name" value="pgl"/>
    <property type="match status" value="1"/>
</dbReference>
<proteinExistence type="inferred from homology"/>
<evidence type="ECO:0000313" key="8">
    <source>
        <dbReference type="Proteomes" id="UP000694843"/>
    </source>
</evidence>
<dbReference type="GO" id="GO:0006098">
    <property type="term" value="P:pentose-phosphate shunt"/>
    <property type="evidence" value="ECO:0007669"/>
    <property type="project" value="UniProtKB-UniPathway"/>
</dbReference>
<keyword evidence="8" id="KW-1185">Reference proteome</keyword>
<dbReference type="AlphaFoldDB" id="A0A8B7P4E3"/>
<evidence type="ECO:0000256" key="3">
    <source>
        <dbReference type="ARBA" id="ARBA00010662"/>
    </source>
</evidence>
<protein>
    <recommendedName>
        <fullName evidence="4 6">6-phosphogluconolactonase</fullName>
        <shortName evidence="6">6PGL</shortName>
        <ecNumber evidence="4 6">3.1.1.31</ecNumber>
    </recommendedName>
</protein>
<evidence type="ECO:0000256" key="6">
    <source>
        <dbReference type="RuleBase" id="RU365095"/>
    </source>
</evidence>
<comment type="pathway">
    <text evidence="2 6">Carbohydrate degradation; pentose phosphate pathway; D-ribulose 5-phosphate from D-glucose 6-phosphate (oxidative stage): step 2/3.</text>
</comment>
<dbReference type="OMA" id="YQLFEFE"/>
<evidence type="ECO:0000256" key="2">
    <source>
        <dbReference type="ARBA" id="ARBA00004961"/>
    </source>
</evidence>
<evidence type="ECO:0000256" key="4">
    <source>
        <dbReference type="ARBA" id="ARBA00013198"/>
    </source>
</evidence>
<dbReference type="PANTHER" id="PTHR11054:SF0">
    <property type="entry name" value="6-PHOSPHOGLUCONOLACTONASE"/>
    <property type="match status" value="1"/>
</dbReference>
<dbReference type="RefSeq" id="XP_018020918.1">
    <property type="nucleotide sequence ID" value="XM_018165429.2"/>
</dbReference>
<dbReference type="PANTHER" id="PTHR11054">
    <property type="entry name" value="6-PHOSPHOGLUCONOLACTONASE"/>
    <property type="match status" value="1"/>
</dbReference>
<dbReference type="OrthoDB" id="432544at2759"/>
<dbReference type="KEGG" id="hazt:108677233"/>
<dbReference type="UniPathway" id="UPA00115">
    <property type="reaction ID" value="UER00409"/>
</dbReference>
<reference evidence="9" key="1">
    <citation type="submission" date="2025-08" db="UniProtKB">
        <authorList>
            <consortium name="RefSeq"/>
        </authorList>
    </citation>
    <scope>IDENTIFICATION</scope>
    <source>
        <tissue evidence="9">Whole organism</tissue>
    </source>
</reference>
<accession>A0A8B7P4E3</accession>
<comment type="catalytic activity">
    <reaction evidence="1 6">
        <text>6-phospho-D-glucono-1,5-lactone + H2O = 6-phospho-D-gluconate + H(+)</text>
        <dbReference type="Rhea" id="RHEA:12556"/>
        <dbReference type="ChEBI" id="CHEBI:15377"/>
        <dbReference type="ChEBI" id="CHEBI:15378"/>
        <dbReference type="ChEBI" id="CHEBI:57955"/>
        <dbReference type="ChEBI" id="CHEBI:58759"/>
        <dbReference type="EC" id="3.1.1.31"/>
    </reaction>
</comment>
<sequence>MTPTFKAVEKVLKDKRSLTLELAKLIADSAAEAIAARGVFTLGLSGGSMAGFVCNGLPSITTDWSAWRLLFCDERLVSVDSPDSTLQLYLTGLLDTTPLTRDQFLQVDVSLQPNEAATDYEEKLRSLLLQDTPWPRLDLLLLGVGPDGHTASLFPQHPQLQEQQRWVVAVTDSPKPPPARVTLTLPVLNNARRCIMAFAGADKADIVKTLKAERDADVTATTLPAARVRPTDGDLLWLMDAAAASKL</sequence>
<dbReference type="GO" id="GO:0017057">
    <property type="term" value="F:6-phosphogluconolactonase activity"/>
    <property type="evidence" value="ECO:0007669"/>
    <property type="project" value="UniProtKB-UniRule"/>
</dbReference>
<dbReference type="Gene3D" id="3.40.50.1360">
    <property type="match status" value="1"/>
</dbReference>
<comment type="function">
    <text evidence="6">Hydrolysis of 6-phosphogluconolactone to 6-phosphogluconate.</text>
</comment>
<evidence type="ECO:0000256" key="5">
    <source>
        <dbReference type="ARBA" id="ARBA00022801"/>
    </source>
</evidence>
<feature type="domain" description="Glucosamine/galactosamine-6-phosphate isomerase" evidence="7">
    <location>
        <begin position="14"/>
        <end position="237"/>
    </location>
</feature>
<dbReference type="InterPro" id="IPR005900">
    <property type="entry name" value="6-phosphogluconolactonase_DevB"/>
</dbReference>
<dbReference type="GO" id="GO:0005975">
    <property type="term" value="P:carbohydrate metabolic process"/>
    <property type="evidence" value="ECO:0007669"/>
    <property type="project" value="UniProtKB-UniRule"/>
</dbReference>